<organism evidence="1 2">
    <name type="scientific">Clostridium bovifaecis</name>
    <dbReference type="NCBI Taxonomy" id="2184719"/>
    <lineage>
        <taxon>Bacteria</taxon>
        <taxon>Bacillati</taxon>
        <taxon>Bacillota</taxon>
        <taxon>Clostridia</taxon>
        <taxon>Eubacteriales</taxon>
        <taxon>Clostridiaceae</taxon>
        <taxon>Clostridium</taxon>
    </lineage>
</organism>
<dbReference type="InterPro" id="IPR008884">
    <property type="entry name" value="TylF_MeTrfase"/>
</dbReference>
<dbReference type="Gene3D" id="3.40.50.150">
    <property type="entry name" value="Vaccinia Virus protein VP39"/>
    <property type="match status" value="1"/>
</dbReference>
<dbReference type="PANTHER" id="PTHR40036:SF1">
    <property type="entry name" value="MACROCIN O-METHYLTRANSFERASE"/>
    <property type="match status" value="1"/>
</dbReference>
<dbReference type="EMBL" id="CP046522">
    <property type="protein sequence ID" value="QGU95363.1"/>
    <property type="molecule type" value="Genomic_DNA"/>
</dbReference>
<sequence length="279" mass="31325">MKNVVIWGTGQGGRMLLKLLRANIKVAAFCDNNEKLWGINIDGIPVIEPKQLSDIGPDLIYIAILNKEACTLVKKQIEKLGIDCRSISITELREQFDVRLATLKLLANEIKKRNIVGAVAELGVYKGEFAAEISRIFPDRSLYLFDTFEGFDQRDIEIEKGYSNSKKGMFNDTSLDEVCSLMPYPNKIIIKKGYFPNTAYGLKEKFALVSMDADLYQPMYEGLKVFFPCMSKGGYIILHDYNNSQFCGAGEAVDQFCKENNVYVVPLCDLHGSAVIVKT</sequence>
<protein>
    <recommendedName>
        <fullName evidence="3">Methyltransferase</fullName>
    </recommendedName>
</protein>
<reference evidence="1 2" key="1">
    <citation type="submission" date="2019-12" db="EMBL/GenBank/DDBJ databases">
        <title>Genome sequenceing of Clostridium bovifaecis.</title>
        <authorList>
            <person name="Yao Y."/>
        </authorList>
    </citation>
    <scope>NUCLEOTIDE SEQUENCE [LARGE SCALE GENOMIC DNA]</scope>
    <source>
        <strain evidence="1 2">BXX</strain>
    </source>
</reference>
<gene>
    <name evidence="1" type="ORF">GOM49_09930</name>
</gene>
<name>A0A6I6ESH2_9CLOT</name>
<proteinExistence type="predicted"/>
<dbReference type="SUPFAM" id="SSF53335">
    <property type="entry name" value="S-adenosyl-L-methionine-dependent methyltransferases"/>
    <property type="match status" value="2"/>
</dbReference>
<dbReference type="Proteomes" id="UP000422764">
    <property type="component" value="Chromosome"/>
</dbReference>
<evidence type="ECO:0000313" key="2">
    <source>
        <dbReference type="Proteomes" id="UP000422764"/>
    </source>
</evidence>
<evidence type="ECO:0008006" key="3">
    <source>
        <dbReference type="Google" id="ProtNLM"/>
    </source>
</evidence>
<accession>A0A6I6ESH2</accession>
<evidence type="ECO:0000313" key="1">
    <source>
        <dbReference type="EMBL" id="QGU95363.1"/>
    </source>
</evidence>
<dbReference type="PANTHER" id="PTHR40036">
    <property type="entry name" value="MACROCIN O-METHYLTRANSFERASE"/>
    <property type="match status" value="1"/>
</dbReference>
<dbReference type="AlphaFoldDB" id="A0A6I6ESH2"/>
<dbReference type="InterPro" id="IPR029063">
    <property type="entry name" value="SAM-dependent_MTases_sf"/>
</dbReference>
<keyword evidence="2" id="KW-1185">Reference proteome</keyword>
<dbReference type="Pfam" id="PF05711">
    <property type="entry name" value="TylF"/>
    <property type="match status" value="1"/>
</dbReference>